<protein>
    <submittedName>
        <fullName evidence="2">Uncharacterized protein</fullName>
    </submittedName>
</protein>
<dbReference type="Proteomes" id="UP000481861">
    <property type="component" value="Unassembled WGS sequence"/>
</dbReference>
<feature type="region of interest" description="Disordered" evidence="1">
    <location>
        <begin position="44"/>
        <end position="84"/>
    </location>
</feature>
<dbReference type="AlphaFoldDB" id="A0A7C8I4R5"/>
<gene>
    <name evidence="2" type="ORF">BDV95DRAFT_69160</name>
</gene>
<feature type="compositionally biased region" description="Polar residues" evidence="1">
    <location>
        <begin position="56"/>
        <end position="72"/>
    </location>
</feature>
<evidence type="ECO:0000256" key="1">
    <source>
        <dbReference type="SAM" id="MobiDB-lite"/>
    </source>
</evidence>
<sequence length="241" mass="26663">MEMRKSPLRLMLCHYFCRTRTANSDVTNVPLPADSSLLRRAQRVPHGPSSWRLGPSPSTSHLRASSVTQELGTASERRSSGPATTISRVQTCEASLYQHSGPYTSLCGIGLFWCKEEQRPSTHRGTRTYGFSGPSIFWSTYVVPASWRSNMPRGSYRFQLRSATLIANPSRFLLCKAAAHVSETLHITPARMAPSTGQSWINDSSGAGCQRRDLSSTVSIQRCPCKPMRRIAAKTVRSGTR</sequence>
<accession>A0A7C8I4R5</accession>
<proteinExistence type="predicted"/>
<evidence type="ECO:0000313" key="2">
    <source>
        <dbReference type="EMBL" id="KAF2870817.1"/>
    </source>
</evidence>
<name>A0A7C8I4R5_9PLEO</name>
<reference evidence="2 3" key="1">
    <citation type="submission" date="2020-01" db="EMBL/GenBank/DDBJ databases">
        <authorList>
            <consortium name="DOE Joint Genome Institute"/>
            <person name="Haridas S."/>
            <person name="Albert R."/>
            <person name="Binder M."/>
            <person name="Bloem J."/>
            <person name="Labutti K."/>
            <person name="Salamov A."/>
            <person name="Andreopoulos B."/>
            <person name="Baker S.E."/>
            <person name="Barry K."/>
            <person name="Bills G."/>
            <person name="Bluhm B.H."/>
            <person name="Cannon C."/>
            <person name="Castanera R."/>
            <person name="Culley D.E."/>
            <person name="Daum C."/>
            <person name="Ezra D."/>
            <person name="Gonzalez J.B."/>
            <person name="Henrissat B."/>
            <person name="Kuo A."/>
            <person name="Liang C."/>
            <person name="Lipzen A."/>
            <person name="Lutzoni F."/>
            <person name="Magnuson J."/>
            <person name="Mondo S."/>
            <person name="Nolan M."/>
            <person name="Ohm R."/>
            <person name="Pangilinan J."/>
            <person name="Park H.-J.H."/>
            <person name="Ramirez L."/>
            <person name="Alfaro M."/>
            <person name="Sun H."/>
            <person name="Tritt A."/>
            <person name="Yoshinaga Y."/>
            <person name="Zwiers L.-H.L."/>
            <person name="Turgeon B.G."/>
            <person name="Goodwin S.B."/>
            <person name="Spatafora J.W."/>
            <person name="Crous P.W."/>
            <person name="Grigoriev I.V."/>
        </authorList>
    </citation>
    <scope>NUCLEOTIDE SEQUENCE [LARGE SCALE GENOMIC DNA]</scope>
    <source>
        <strain evidence="2 3">CBS 611.86</strain>
    </source>
</reference>
<comment type="caution">
    <text evidence="2">The sequence shown here is derived from an EMBL/GenBank/DDBJ whole genome shotgun (WGS) entry which is preliminary data.</text>
</comment>
<keyword evidence="3" id="KW-1185">Reference proteome</keyword>
<organism evidence="2 3">
    <name type="scientific">Massariosphaeria phaeospora</name>
    <dbReference type="NCBI Taxonomy" id="100035"/>
    <lineage>
        <taxon>Eukaryota</taxon>
        <taxon>Fungi</taxon>
        <taxon>Dikarya</taxon>
        <taxon>Ascomycota</taxon>
        <taxon>Pezizomycotina</taxon>
        <taxon>Dothideomycetes</taxon>
        <taxon>Pleosporomycetidae</taxon>
        <taxon>Pleosporales</taxon>
        <taxon>Pleosporales incertae sedis</taxon>
        <taxon>Massariosphaeria</taxon>
    </lineage>
</organism>
<evidence type="ECO:0000313" key="3">
    <source>
        <dbReference type="Proteomes" id="UP000481861"/>
    </source>
</evidence>
<dbReference type="EMBL" id="JAADJZ010000013">
    <property type="protein sequence ID" value="KAF2870817.1"/>
    <property type="molecule type" value="Genomic_DNA"/>
</dbReference>